<feature type="domain" description="Fumarylacetoacetase-like C-terminal" evidence="3">
    <location>
        <begin position="63"/>
        <end position="242"/>
    </location>
</feature>
<evidence type="ECO:0000259" key="3">
    <source>
        <dbReference type="Pfam" id="PF01557"/>
    </source>
</evidence>
<name>A0A3Q9UUB8_9MICO</name>
<evidence type="ECO:0000256" key="1">
    <source>
        <dbReference type="ARBA" id="ARBA00010211"/>
    </source>
</evidence>
<comment type="similarity">
    <text evidence="1">Belongs to the FAH family.</text>
</comment>
<organism evidence="5 6">
    <name type="scientific">Rathayibacter festucae DSM 15932</name>
    <dbReference type="NCBI Taxonomy" id="1328866"/>
    <lineage>
        <taxon>Bacteria</taxon>
        <taxon>Bacillati</taxon>
        <taxon>Actinomycetota</taxon>
        <taxon>Actinomycetes</taxon>
        <taxon>Micrococcales</taxon>
        <taxon>Microbacteriaceae</taxon>
        <taxon>Rathayibacter</taxon>
    </lineage>
</organism>
<sequence length="255" mass="26189">MRIARLDTSSGPVAVLERDGAWRAIDDPFAAAPRETGGSWPLDGARLLAPVLPRVILGMAHNASASDRSRPPQAFHKTAHTLAGPGDAIVLDEGIGPIDAEGELALVIGRTARRLTAENALDHVLGATIANDVTAPAQIAADSLFLQGKNGDGWTPLGPWIETTLDPDAAALTVHVDGVLRASSSTAALGWKAREILVHLSAHLTLRPGDVVLTGSPGTAVPVQPGQEVRIGVAGLGELVNRTVAGPARGAPPAP</sequence>
<dbReference type="Pfam" id="PF01557">
    <property type="entry name" value="FAA_hydrolase"/>
    <property type="match status" value="1"/>
</dbReference>
<dbReference type="SUPFAM" id="SSF56529">
    <property type="entry name" value="FAH"/>
    <property type="match status" value="1"/>
</dbReference>
<proteinExistence type="inferred from homology"/>
<dbReference type="PANTHER" id="PTHR42796:SF4">
    <property type="entry name" value="FUMARYLACETOACETATE HYDROLASE DOMAIN-CONTAINING PROTEIN 2A"/>
    <property type="match status" value="1"/>
</dbReference>
<feature type="domain" description="Rv2993c-like N-terminal" evidence="4">
    <location>
        <begin position="1"/>
        <end position="50"/>
    </location>
</feature>
<reference evidence="5 6" key="1">
    <citation type="submission" date="2018-03" db="EMBL/GenBank/DDBJ databases">
        <title>Bacteriophage NCPPB3778 and a type I-E CRISPR drive the evolution of the US Biological Select Agent, Rathayibacter toxicus.</title>
        <authorList>
            <person name="Davis E.W.II."/>
            <person name="Tabima J.F."/>
            <person name="Weisberg A.J."/>
            <person name="Dantas Lopes L."/>
            <person name="Wiseman M.S."/>
            <person name="Wiseman M.S."/>
            <person name="Pupko T."/>
            <person name="Belcher M.S."/>
            <person name="Sechler A.J."/>
            <person name="Tancos M.A."/>
            <person name="Schroeder B.K."/>
            <person name="Murray T.D."/>
            <person name="Luster D.G."/>
            <person name="Schneider W.L."/>
            <person name="Rogers E."/>
            <person name="Andreote F.D."/>
            <person name="Grunwald N.J."/>
            <person name="Putnam M.L."/>
            <person name="Chang J.H."/>
        </authorList>
    </citation>
    <scope>NUCLEOTIDE SEQUENCE [LARGE SCALE GENOMIC DNA]</scope>
    <source>
        <strain evidence="5 6">DSM 15932</strain>
    </source>
</reference>
<dbReference type="Pfam" id="PF10370">
    <property type="entry name" value="Rv2993c-like_N"/>
    <property type="match status" value="1"/>
</dbReference>
<dbReference type="Gene3D" id="2.30.30.370">
    <property type="entry name" value="FAH"/>
    <property type="match status" value="1"/>
</dbReference>
<accession>A0A3Q9UUB8</accession>
<evidence type="ECO:0000259" key="4">
    <source>
        <dbReference type="Pfam" id="PF10370"/>
    </source>
</evidence>
<keyword evidence="2" id="KW-0479">Metal-binding</keyword>
<evidence type="ECO:0000256" key="2">
    <source>
        <dbReference type="ARBA" id="ARBA00022723"/>
    </source>
</evidence>
<dbReference type="GO" id="GO:0044281">
    <property type="term" value="P:small molecule metabolic process"/>
    <property type="evidence" value="ECO:0007669"/>
    <property type="project" value="UniProtKB-ARBA"/>
</dbReference>
<dbReference type="RefSeq" id="WP_127887818.1">
    <property type="nucleotide sequence ID" value="NZ_CP028137.1"/>
</dbReference>
<gene>
    <name evidence="5" type="ORF">C1I64_15475</name>
</gene>
<dbReference type="GO" id="GO:0046872">
    <property type="term" value="F:metal ion binding"/>
    <property type="evidence" value="ECO:0007669"/>
    <property type="project" value="UniProtKB-KW"/>
</dbReference>
<dbReference type="GO" id="GO:0016787">
    <property type="term" value="F:hydrolase activity"/>
    <property type="evidence" value="ECO:0007669"/>
    <property type="project" value="UniProtKB-KW"/>
</dbReference>
<evidence type="ECO:0000313" key="5">
    <source>
        <dbReference type="EMBL" id="AZZ53293.1"/>
    </source>
</evidence>
<dbReference type="EMBL" id="CP028137">
    <property type="protein sequence ID" value="AZZ53293.1"/>
    <property type="molecule type" value="Genomic_DNA"/>
</dbReference>
<protein>
    <submittedName>
        <fullName evidence="5">Fumarylacetoacetate hydrolase</fullName>
    </submittedName>
</protein>
<evidence type="ECO:0000313" key="6">
    <source>
        <dbReference type="Proteomes" id="UP000285317"/>
    </source>
</evidence>
<dbReference type="PANTHER" id="PTHR42796">
    <property type="entry name" value="FUMARYLACETOACETATE HYDROLASE DOMAIN-CONTAINING PROTEIN 2A-RELATED"/>
    <property type="match status" value="1"/>
</dbReference>
<dbReference type="InterPro" id="IPR011234">
    <property type="entry name" value="Fumarylacetoacetase-like_C"/>
</dbReference>
<dbReference type="InterPro" id="IPR051121">
    <property type="entry name" value="FAH"/>
</dbReference>
<dbReference type="Gene3D" id="3.90.850.10">
    <property type="entry name" value="Fumarylacetoacetase-like, C-terminal domain"/>
    <property type="match status" value="1"/>
</dbReference>
<dbReference type="Proteomes" id="UP000285317">
    <property type="component" value="Chromosome"/>
</dbReference>
<dbReference type="KEGG" id="rfs:C1I64_15475"/>
<dbReference type="InterPro" id="IPR018833">
    <property type="entry name" value="Rv2993c-like_N"/>
</dbReference>
<dbReference type="InterPro" id="IPR036663">
    <property type="entry name" value="Fumarylacetoacetase_C_sf"/>
</dbReference>
<dbReference type="AlphaFoldDB" id="A0A3Q9UUB8"/>
<keyword evidence="5" id="KW-0378">Hydrolase</keyword>